<evidence type="ECO:0000313" key="10">
    <source>
        <dbReference type="EMBL" id="CAF1122228.1"/>
    </source>
</evidence>
<accession>A0A814QM91</accession>
<feature type="compositionally biased region" description="Basic residues" evidence="7">
    <location>
        <begin position="157"/>
        <end position="171"/>
    </location>
</feature>
<dbReference type="GO" id="GO:0005737">
    <property type="term" value="C:cytoplasm"/>
    <property type="evidence" value="ECO:0007669"/>
    <property type="project" value="TreeGrafter"/>
</dbReference>
<dbReference type="GO" id="GO:0005634">
    <property type="term" value="C:nucleus"/>
    <property type="evidence" value="ECO:0007669"/>
    <property type="project" value="UniProtKB-SubCell"/>
</dbReference>
<dbReference type="GO" id="GO:0003714">
    <property type="term" value="F:transcription corepressor activity"/>
    <property type="evidence" value="ECO:0007669"/>
    <property type="project" value="TreeGrafter"/>
</dbReference>
<dbReference type="PANTHER" id="PTHR14453:SF67">
    <property type="entry name" value="POLY [ADP-RIBOSE] POLYMERASE"/>
    <property type="match status" value="1"/>
</dbReference>
<dbReference type="PROSITE" id="PS51059">
    <property type="entry name" value="PARP_CATALYTIC"/>
    <property type="match status" value="1"/>
</dbReference>
<reference evidence="10" key="1">
    <citation type="submission" date="2021-02" db="EMBL/GenBank/DDBJ databases">
        <authorList>
            <person name="Nowell W R."/>
        </authorList>
    </citation>
    <scope>NUCLEOTIDE SEQUENCE</scope>
</reference>
<dbReference type="SUPFAM" id="SSF52949">
    <property type="entry name" value="Macro domain-like"/>
    <property type="match status" value="3"/>
</dbReference>
<dbReference type="InterPro" id="IPR002589">
    <property type="entry name" value="Macro_dom"/>
</dbReference>
<keyword evidence="3 6" id="KW-0808">Transferase</keyword>
<feature type="domain" description="Macro" evidence="9">
    <location>
        <begin position="1655"/>
        <end position="1927"/>
    </location>
</feature>
<keyword evidence="2 6" id="KW-0328">Glycosyltransferase</keyword>
<dbReference type="Gene3D" id="3.40.220.10">
    <property type="entry name" value="Leucine Aminopeptidase, subunit E, domain 1"/>
    <property type="match status" value="2"/>
</dbReference>
<feature type="domain" description="Macro" evidence="9">
    <location>
        <begin position="1002"/>
        <end position="1177"/>
    </location>
</feature>
<dbReference type="InterPro" id="IPR043472">
    <property type="entry name" value="Macro_dom-like"/>
</dbReference>
<name>A0A814QM91_9BILA</name>
<evidence type="ECO:0000256" key="7">
    <source>
        <dbReference type="SAM" id="MobiDB-lite"/>
    </source>
</evidence>
<dbReference type="OrthoDB" id="6133115at2759"/>
<dbReference type="SUPFAM" id="SSF56399">
    <property type="entry name" value="ADP-ribosylation"/>
    <property type="match status" value="1"/>
</dbReference>
<dbReference type="PANTHER" id="PTHR14453">
    <property type="entry name" value="PARP/ZINC FINGER CCCH TYPE DOMAIN CONTAINING PROTEIN"/>
    <property type="match status" value="1"/>
</dbReference>
<dbReference type="PROSITE" id="PS51154">
    <property type="entry name" value="MACRO"/>
    <property type="match status" value="2"/>
</dbReference>
<dbReference type="GO" id="GO:0003950">
    <property type="term" value="F:NAD+ poly-ADP-ribosyltransferase activity"/>
    <property type="evidence" value="ECO:0007669"/>
    <property type="project" value="UniProtKB-UniRule"/>
</dbReference>
<evidence type="ECO:0000256" key="2">
    <source>
        <dbReference type="ARBA" id="ARBA00022676"/>
    </source>
</evidence>
<comment type="caution">
    <text evidence="10">The sequence shown here is derived from an EMBL/GenBank/DDBJ whole genome shotgun (WGS) entry which is preliminary data.</text>
</comment>
<evidence type="ECO:0000259" key="8">
    <source>
        <dbReference type="PROSITE" id="PS51059"/>
    </source>
</evidence>
<comment type="subcellular location">
    <subcellularLocation>
        <location evidence="1">Nucleus</location>
    </subcellularLocation>
</comment>
<dbReference type="InterPro" id="IPR052056">
    <property type="entry name" value="Mono-ARTD/PARP"/>
</dbReference>
<evidence type="ECO:0000256" key="6">
    <source>
        <dbReference type="RuleBase" id="RU362114"/>
    </source>
</evidence>
<evidence type="ECO:0000313" key="11">
    <source>
        <dbReference type="Proteomes" id="UP000663882"/>
    </source>
</evidence>
<feature type="region of interest" description="Disordered" evidence="7">
    <location>
        <begin position="149"/>
        <end position="175"/>
    </location>
</feature>
<dbReference type="GO" id="GO:0010629">
    <property type="term" value="P:negative regulation of gene expression"/>
    <property type="evidence" value="ECO:0007669"/>
    <property type="project" value="TreeGrafter"/>
</dbReference>
<sequence length="1980" mass="227656">MANLPDSIISVFLEKRQCILTDTEVNNAISNQGISCDVEDIHRHVKLLSPGLFQLINNSNGRVTICVEPKIEICDEFLGNHCPAKPKQCDRLHICRHFEGNCPSLNCGFPHDFSTGYNRKIIAENHCQHINPVLLVKLLRLKKFSSRNPSSYLPPTRGHRPRGRGRGRGRGFSHYGSSRNIIVKKDDRNRQVDVSFPSSNLAQQIDMEMIEILLNLHEIKIEDKFNENENEYFRRITIQLERIDDIEKLLISPIINHHGNDIKFKRTNQIIDKTSFLLKTSIINEQDKIILSRIELYIHRLIKNNSKSKISDLSTNTEQIILVNCNNEIDFNHVRQAYESKSELSGKHFTLIQIYECDALEIHFNDTNKSITVDDLKIIFESVWKDLFAFNFTTHDCAEIEFINVHAFKQWMSTVEQIQIKFQVTINPIIDSVDETNDTESISSIQTIPVHIDTCLNTPGRFHDRSRQTTTIKLRPEWALIVSHPKFKLEYKDFIHNECGGEIDIHDDEVIYNGSFPRHVHDMKNNVNLQDKTNEFMQNFAWRTLFKLEPRNIEILRMNSATVAFTRVKDNDYMVATKLHDISGFIRKLFAKNNQYSQFEQSHLKMNIPSNNNSSLSLPTKSKIIEKSYNTPVIPSITSTSMYTINTPEQISMFSIDTFEDRLREYLEETFNVQVTFERTNNNNNNNNEKIKGLTNCIFIKLIGQKDDIENATKDLCNLFLSIKTKIFNDKTNSNWTKIEEAIEIIQYHFKLNNLICTCQQISSTIVYIHYFNITNPQFGIDEQKIEDLIQEQFRLVTINNNQQSSKFTKDWIDLENIIHQRDDYKKNICLYKELNTIYLFGLTELVKEFYQKFQQIINKYNLQSCKITLSERQLKYLTHVAKADLIKLEKQYKSDGCDISLNRLRYNCEFIAPLDMHSKIKDSLEILTQIHETSFEIDEPGFETLVSQGLERLLTIVKSKCFLEKTIETRRIHISIPKARIANFNDEIQQIQDTSTTAKALSNMTSVNIGHSTVTILIGDLTTQAVDAIVACSSSQYLCKTIISQAGIQVQNEYNLLKASDQFPDTTSGGTLPCKKILFIPWSPNSRDPTDVKSSLSTFISTAFTLAISVGSKSIAFPAVGCGKFHFDPSIIAKDMLHETRKQLTKYKIKMNISFILLPIQQNVYDEFIKYLNQMQTVDLMVSYKNLMKKQDDQSTIAYDKKIIKITLISTNDNYLMKCKQEIIDLARIFSIKSKLTNKHDMLDWSQNTINKYYKYCLKQGVIPTLDFENVTIELIGTKDTVHEAEKYFYELTSETFKEARIHAVARNVIWSVELIPNSDQWEQYSFKLNGIIEDAFLKEYHHIDFQNDQDEKCRIIFSAMEEHHGTKIRRIRRKPVDSTLPDTWESSDQRCKRVLLQPSSAEYQNVLAQFHVTMLGKYSKIIKIERIQNERWYKQYTAHRDDFKRRYSQINERLLFHGCPSTSADQIIRECFNRSFAGVNGVKYGCGVYFHAQASYSHQYAQLNSTGEKTIFLVRVLIGKTCNGDKNMKVPPSGYDTTTDGQHIFVVNFLLHICSADLIKFEKEYETDNIDLRSTLKIDTTSQFLAPKYLHEKIKLFLFEMSQIQMLSKDIKCSTQLINNKKQEFIDLALKNHCLLSITPTSSSLSQSTTSNRIIPNTTKISSGTINVSYGDLTTEQSEVLVICSSSDKLYDSVIKAAGKQIEQELNEKDPKKNMIDTSVGNLKQAKRLLFLPWKPPSTLITNQNIDALCQSILIFIQQAIQYTIQEKFKSIVLVICSSSNKLYDAVIKAAGKQIEQELNGKDLKKDIIDTSVGNLKQAKRLLFLPWTPPSTLITNQNIDTLCRSILIFIQQAIQYTIKEKFKSIAFPAIGCGGYGIPADIIATIMIDSVRQQLNANPATQLVITFVVQQSNVFDVFNAKLQDTSTITTNNRTRSSSLSYLSNQEKFNISLITSNFNIDIAKKLLANIENILASSVST</sequence>
<dbReference type="EMBL" id="CAJNOO010001251">
    <property type="protein sequence ID" value="CAF1122228.1"/>
    <property type="molecule type" value="Genomic_DNA"/>
</dbReference>
<evidence type="ECO:0000256" key="1">
    <source>
        <dbReference type="ARBA" id="ARBA00004123"/>
    </source>
</evidence>
<dbReference type="InterPro" id="IPR012317">
    <property type="entry name" value="Poly(ADP-ribose)pol_cat_dom"/>
</dbReference>
<evidence type="ECO:0000256" key="4">
    <source>
        <dbReference type="ARBA" id="ARBA00023027"/>
    </source>
</evidence>
<dbReference type="Gene3D" id="3.90.228.10">
    <property type="match status" value="1"/>
</dbReference>
<evidence type="ECO:0000256" key="5">
    <source>
        <dbReference type="ARBA" id="ARBA00023242"/>
    </source>
</evidence>
<protein>
    <recommendedName>
        <fullName evidence="6">Poly [ADP-ribose] polymerase</fullName>
        <shortName evidence="6">PARP</shortName>
        <ecNumber evidence="6">2.4.2.-</ecNumber>
    </recommendedName>
</protein>
<keyword evidence="4 6" id="KW-0520">NAD</keyword>
<feature type="domain" description="PARP catalytic" evidence="8">
    <location>
        <begin position="1382"/>
        <end position="1617"/>
    </location>
</feature>
<dbReference type="Proteomes" id="UP000663882">
    <property type="component" value="Unassembled WGS sequence"/>
</dbReference>
<dbReference type="Pfam" id="PF00644">
    <property type="entry name" value="PARP"/>
    <property type="match status" value="1"/>
</dbReference>
<dbReference type="EC" id="2.4.2.-" evidence="6"/>
<gene>
    <name evidence="10" type="ORF">RFH988_LOCUS20414</name>
</gene>
<organism evidence="10 11">
    <name type="scientific">Rotaria sordida</name>
    <dbReference type="NCBI Taxonomy" id="392033"/>
    <lineage>
        <taxon>Eukaryota</taxon>
        <taxon>Metazoa</taxon>
        <taxon>Spiralia</taxon>
        <taxon>Gnathifera</taxon>
        <taxon>Rotifera</taxon>
        <taxon>Eurotatoria</taxon>
        <taxon>Bdelloidea</taxon>
        <taxon>Philodinida</taxon>
        <taxon>Philodinidae</taxon>
        <taxon>Rotaria</taxon>
    </lineage>
</organism>
<keyword evidence="5" id="KW-0539">Nucleus</keyword>
<evidence type="ECO:0000256" key="3">
    <source>
        <dbReference type="ARBA" id="ARBA00022679"/>
    </source>
</evidence>
<proteinExistence type="predicted"/>
<evidence type="ECO:0000259" key="9">
    <source>
        <dbReference type="PROSITE" id="PS51154"/>
    </source>
</evidence>